<dbReference type="Gene3D" id="3.30.70.100">
    <property type="match status" value="1"/>
</dbReference>
<reference evidence="1 2" key="1">
    <citation type="submission" date="2018-09" db="EMBL/GenBank/DDBJ databases">
        <title>Metagenome Assembled Genomes from an Advanced Water Purification Facility.</title>
        <authorList>
            <person name="Stamps B.W."/>
            <person name="Spear J.R."/>
        </authorList>
    </citation>
    <scope>NUCLEOTIDE SEQUENCE [LARGE SCALE GENOMIC DNA]</scope>
    <source>
        <strain evidence="1">Bin_27_1</strain>
    </source>
</reference>
<dbReference type="Pfam" id="PF08803">
    <property type="entry name" value="ydhR"/>
    <property type="match status" value="1"/>
</dbReference>
<dbReference type="NCBIfam" id="NF008333">
    <property type="entry name" value="PRK11118.1"/>
    <property type="match status" value="1"/>
</dbReference>
<dbReference type="RefSeq" id="WP_276657046.1">
    <property type="nucleotide sequence ID" value="NZ_SSFD01000051.1"/>
</dbReference>
<name>A0A5C7T1N5_THASP</name>
<dbReference type="SUPFAM" id="SSF54909">
    <property type="entry name" value="Dimeric alpha+beta barrel"/>
    <property type="match status" value="1"/>
</dbReference>
<dbReference type="InterPro" id="IPR014910">
    <property type="entry name" value="YdhR"/>
</dbReference>
<dbReference type="EMBL" id="SSFD01000051">
    <property type="protein sequence ID" value="TXH90004.1"/>
    <property type="molecule type" value="Genomic_DNA"/>
</dbReference>
<dbReference type="AlphaFoldDB" id="A0A5C7T1N5"/>
<dbReference type="PANTHER" id="PTHR39169">
    <property type="match status" value="1"/>
</dbReference>
<dbReference type="InterPro" id="IPR011008">
    <property type="entry name" value="Dimeric_a/b-barrel"/>
</dbReference>
<proteinExistence type="predicted"/>
<dbReference type="Proteomes" id="UP000321192">
    <property type="component" value="Unassembled WGS sequence"/>
</dbReference>
<comment type="caution">
    <text evidence="1">The sequence shown here is derived from an EMBL/GenBank/DDBJ whole genome shotgun (WGS) entry which is preliminary data.</text>
</comment>
<dbReference type="GO" id="GO:0004497">
    <property type="term" value="F:monooxygenase activity"/>
    <property type="evidence" value="ECO:0007669"/>
    <property type="project" value="UniProtKB-KW"/>
</dbReference>
<evidence type="ECO:0000313" key="1">
    <source>
        <dbReference type="EMBL" id="TXH90004.1"/>
    </source>
</evidence>
<sequence length="104" mass="11529">MPILLQVDFPYAGPWGEDMAQAMRGLAESIAQEPGLLWKIWTENRDSGEAGGIYLFADRADAERYLEMHRARLFGFGVPEVHAKVFEVNAPLSAIDRAPLAGLQ</sequence>
<accession>A0A5C7T1N5</accession>
<keyword evidence="1" id="KW-0560">Oxidoreductase</keyword>
<evidence type="ECO:0000313" key="2">
    <source>
        <dbReference type="Proteomes" id="UP000321192"/>
    </source>
</evidence>
<protein>
    <submittedName>
        <fullName evidence="1">Monooxygenase</fullName>
    </submittedName>
</protein>
<dbReference type="PANTHER" id="PTHR39169:SF1">
    <property type="entry name" value="MONOOXYGENASE YDHR-RELATED"/>
    <property type="match status" value="1"/>
</dbReference>
<gene>
    <name evidence="1" type="ORF">E6Q80_03825</name>
</gene>
<keyword evidence="1" id="KW-0503">Monooxygenase</keyword>
<organism evidence="1 2">
    <name type="scientific">Thauera aminoaromatica</name>
    <dbReference type="NCBI Taxonomy" id="164330"/>
    <lineage>
        <taxon>Bacteria</taxon>
        <taxon>Pseudomonadati</taxon>
        <taxon>Pseudomonadota</taxon>
        <taxon>Betaproteobacteria</taxon>
        <taxon>Rhodocyclales</taxon>
        <taxon>Zoogloeaceae</taxon>
        <taxon>Thauera</taxon>
    </lineage>
</organism>